<feature type="domain" description="Bacterial Ig" evidence="2">
    <location>
        <begin position="669"/>
        <end position="743"/>
    </location>
</feature>
<keyword evidence="1" id="KW-0472">Membrane</keyword>
<proteinExistence type="predicted"/>
<feature type="domain" description="Bacterial Ig" evidence="3">
    <location>
        <begin position="1005"/>
        <end position="1088"/>
    </location>
</feature>
<dbReference type="Pfam" id="PF20622">
    <property type="entry name" value="Big_15"/>
    <property type="match status" value="6"/>
</dbReference>
<dbReference type="EMBL" id="JAARZT010000014">
    <property type="protein sequence ID" value="MBC2293290.1"/>
    <property type="molecule type" value="Genomic_DNA"/>
</dbReference>
<keyword evidence="1" id="KW-0812">Transmembrane</keyword>
<dbReference type="EMBL" id="JAARZS010000013">
    <property type="protein sequence ID" value="MBC2284030.1"/>
    <property type="molecule type" value="Genomic_DNA"/>
</dbReference>
<accession>A0A842G9M6</accession>
<feature type="domain" description="Bacterial Ig" evidence="2">
    <location>
        <begin position="585"/>
        <end position="664"/>
    </location>
</feature>
<dbReference type="Proteomes" id="UP000585696">
    <property type="component" value="Unassembled WGS sequence"/>
</dbReference>
<feature type="domain" description="Bacterial Ig" evidence="3">
    <location>
        <begin position="1267"/>
        <end position="1346"/>
    </location>
</feature>
<organism evidence="5 6">
    <name type="scientific">Listeria booriae</name>
    <dbReference type="NCBI Taxonomy" id="1552123"/>
    <lineage>
        <taxon>Bacteria</taxon>
        <taxon>Bacillati</taxon>
        <taxon>Bacillota</taxon>
        <taxon>Bacilli</taxon>
        <taxon>Bacillales</taxon>
        <taxon>Listeriaceae</taxon>
        <taxon>Listeria</taxon>
    </lineage>
</organism>
<evidence type="ECO:0000259" key="2">
    <source>
        <dbReference type="Pfam" id="PF17936"/>
    </source>
</evidence>
<dbReference type="NCBIfam" id="NF033510">
    <property type="entry name" value="Ca_tandemer"/>
    <property type="match status" value="3"/>
</dbReference>
<feature type="domain" description="Bacterial Ig" evidence="2">
    <location>
        <begin position="500"/>
        <end position="582"/>
    </location>
</feature>
<evidence type="ECO:0000313" key="6">
    <source>
        <dbReference type="Proteomes" id="UP000543005"/>
    </source>
</evidence>
<evidence type="ECO:0000313" key="4">
    <source>
        <dbReference type="EMBL" id="MBC2284030.1"/>
    </source>
</evidence>
<feature type="domain" description="Bacterial Ig" evidence="2">
    <location>
        <begin position="417"/>
        <end position="495"/>
    </location>
</feature>
<evidence type="ECO:0000313" key="7">
    <source>
        <dbReference type="Proteomes" id="UP000585696"/>
    </source>
</evidence>
<feature type="domain" description="Bacterial Ig" evidence="3">
    <location>
        <begin position="1096"/>
        <end position="1176"/>
    </location>
</feature>
<dbReference type="InterPro" id="IPR013783">
    <property type="entry name" value="Ig-like_fold"/>
</dbReference>
<sequence>MKHAKSKRLTKVATGMLVANLVISSVITTLPVQSFATESGTSAEQKLLTNLKANQNILKNISFASTSTGIADWSAEQNATAGSGATSVVPYGSKDGNGWFSFASGRLALRPIGNGSIEIYACADSRNGITQTINTIPGQIYTISYDYNTTRYTTKSIAIGTATYTEFTAKDATTGVEIKGGSAASGGDGGSVYYPNVANRVGSSGTFASTFVATGKTTKIFIGASINSKDKSNEMYQTISNVQVLGESTAQLAAPSLQPVKNQDPKITGSLNGSIDTLQEVQIYKNDVYVGNATVSGRNFEMAVSPSNVGDVYKAYAVDVWNVKSNPATQTVTASAIATPVINRLTDQSTTASGTGEAGSVLTLKIGDATYTVNVATDGTWSTTISKPKAGLVAEATSVKAGVTSAKASTTVVDVTAPDAPVLQPVTDKDTHVKGTGEAGTTVKVTLPNGTVLSGTVDTNGNFDIVIPAQAQDAVIRATLTDAAGNVSAAGSTTVVHAGPSAPVLNTVTDQSTRVNGTADAGTTVTVKITYNGVSISYTGLVDDFGEFSIPIDQSHAGATVDAIAKDRTNALSPRSSTVVQDVTAPDAPVVAPVFDTDTTIKGTGEATCDVRVTLPSGGVLTGRTNEAGAFTLTIPAQTAGRTLQVTLTDAAGNESTATTVTVQSSTLAAPTILPVTADDTSVKGTGVAGATVTLTIGNATYTGTVATDGTYTITIPAQPKDTVITAKQTLAGRTSGSVSTTVTAGQSIAQTTIGALTTTSTAVTGTAEPNANIAIKVGTTTIASGVVGSDGKYSLLIQPQVAQTVVTATASKEGLSSSASTTVTKQATGSIVVNAPYYVGYDANIKATVSGDVAKVYLLVNGTKQTTVPVSGTFNYYAKDKVTSTAQNVYLVALDSAGNELARAKVTLKDGNLLRGTVTTDTFIIGDSSFVTGSYTGAVTKVALSVNGVVSPSVAVGAANKLQYYAKDKITQTTDVVKIIGYNTEGTAIATANVSVAGADSLTGTITANPTNFAISTDTYVKGSYSGNVKTVALVVNGVESPKVGVLTGGQWQYYAKGKILNPTDIVTVRGYNAAGTLVDTKTITVSQNPAGQSTLTPVAYKLKSDSYVKGTFTGSVRYVALKVGAVTYSQVAVVDGTNWQYYAKDKIKNATDPVTILGYDSTGTKIAEATVSVTPEASSTLTASTYALGDGNVVGTYTGAVKYVAVTINGVSYGKVPVNADGTYNYYIKDKVTSKTDIIVVKGYDDANTVVAQANVTIDPGVAPTMTADAFTIGTTRFVTGTYTGGVKYVGLKVGNRVYDRVPVATDGTYQYYAKDLITSATVPVTVLGYDAANQVTVQTVVTVR</sequence>
<evidence type="ECO:0000259" key="3">
    <source>
        <dbReference type="Pfam" id="PF20622"/>
    </source>
</evidence>
<feature type="domain" description="Bacterial Ig" evidence="3">
    <location>
        <begin position="1182"/>
        <end position="1261"/>
    </location>
</feature>
<evidence type="ECO:0000313" key="5">
    <source>
        <dbReference type="EMBL" id="MBC2293290.1"/>
    </source>
</evidence>
<dbReference type="Gene3D" id="2.60.40.10">
    <property type="entry name" value="Immunoglobulins"/>
    <property type="match status" value="5"/>
</dbReference>
<feature type="transmembrane region" description="Helical" evidence="1">
    <location>
        <begin position="12"/>
        <end position="32"/>
    </location>
</feature>
<feature type="domain" description="Bacterial Ig" evidence="3">
    <location>
        <begin position="830"/>
        <end position="910"/>
    </location>
</feature>
<dbReference type="RefSeq" id="WP_185629241.1">
    <property type="nucleotide sequence ID" value="NZ_JAARZS010000013.1"/>
</dbReference>
<gene>
    <name evidence="4" type="ORF">HCB69_06535</name>
    <name evidence="5" type="ORF">HCC36_08635</name>
</gene>
<keyword evidence="1" id="KW-1133">Transmembrane helix</keyword>
<dbReference type="InterPro" id="IPR041498">
    <property type="entry name" value="Big_6"/>
</dbReference>
<comment type="caution">
    <text evidence="5">The sequence shown here is derived from an EMBL/GenBank/DDBJ whole genome shotgun (WGS) entry which is preliminary data.</text>
</comment>
<feature type="domain" description="Bacterial Ig" evidence="3">
    <location>
        <begin position="917"/>
        <end position="998"/>
    </location>
</feature>
<feature type="domain" description="Bacterial Ig" evidence="2">
    <location>
        <begin position="755"/>
        <end position="825"/>
    </location>
</feature>
<protein>
    <submittedName>
        <fullName evidence="5">Autolysin modifier protein</fullName>
    </submittedName>
</protein>
<dbReference type="Proteomes" id="UP000543005">
    <property type="component" value="Unassembled WGS sequence"/>
</dbReference>
<evidence type="ECO:0000256" key="1">
    <source>
        <dbReference type="SAM" id="Phobius"/>
    </source>
</evidence>
<dbReference type="InterPro" id="IPR046746">
    <property type="entry name" value="Big_15"/>
</dbReference>
<name>A0A842G9M6_9LIST</name>
<dbReference type="Pfam" id="PF17936">
    <property type="entry name" value="Big_6"/>
    <property type="match status" value="5"/>
</dbReference>
<reference evidence="6 7" key="1">
    <citation type="submission" date="2020-03" db="EMBL/GenBank/DDBJ databases">
        <title>Soil Listeria distribution.</title>
        <authorList>
            <person name="Liao J."/>
            <person name="Wiedmann M."/>
        </authorList>
    </citation>
    <scope>NUCLEOTIDE SEQUENCE [LARGE SCALE GENOMIC DNA]</scope>
    <source>
        <strain evidence="5 6">FSL L7-0051</strain>
        <strain evidence="4 7">FSL L7-0054</strain>
    </source>
</reference>